<organism evidence="1 2">
    <name type="scientific">Pigmentiphaga litoralis</name>
    <dbReference type="NCBI Taxonomy" id="516702"/>
    <lineage>
        <taxon>Bacteria</taxon>
        <taxon>Pseudomonadati</taxon>
        <taxon>Pseudomonadota</taxon>
        <taxon>Betaproteobacteria</taxon>
        <taxon>Burkholderiales</taxon>
        <taxon>Alcaligenaceae</taxon>
        <taxon>Pigmentiphaga</taxon>
    </lineage>
</organism>
<evidence type="ECO:0000313" key="2">
    <source>
        <dbReference type="Proteomes" id="UP000542125"/>
    </source>
</evidence>
<keyword evidence="2" id="KW-1185">Reference proteome</keyword>
<evidence type="ECO:0000313" key="1">
    <source>
        <dbReference type="EMBL" id="NYE85245.1"/>
    </source>
</evidence>
<proteinExistence type="predicted"/>
<dbReference type="AlphaFoldDB" id="A0A7Y9LQ06"/>
<dbReference type="EMBL" id="JACBYR010000002">
    <property type="protein sequence ID" value="NYE85245.1"/>
    <property type="molecule type" value="Genomic_DNA"/>
</dbReference>
<sequence>MKYALPVDHGMSVLLAQNWLFSDSDGQLALNDVQYEALSAGVARGHRTGQRHVVFMRMDRWCCPLEVGGNTRELKSRHVARAISRSRMVLQGMAEIGSAACDARIPKSNRPAALRLEDSTLKLSARLPRAIKRLFYRLTEGLPDNVLWMVGLCTPGSPYLLRREEILALNAAGLTSPEALMQGSADADAARTTALIGVKAGLQAKANWLRDACRIWKANQSSPNAKKRAKKMSKRAPDRFLLSSYWK</sequence>
<reference evidence="1 2" key="1">
    <citation type="submission" date="2020-07" db="EMBL/GenBank/DDBJ databases">
        <title>Genomic Encyclopedia of Type Strains, Phase IV (KMG-V): Genome sequencing to study the core and pangenomes of soil and plant-associated prokaryotes.</title>
        <authorList>
            <person name="Whitman W."/>
        </authorList>
    </citation>
    <scope>NUCLEOTIDE SEQUENCE [LARGE SCALE GENOMIC DNA]</scope>
    <source>
        <strain evidence="1 2">SAS40</strain>
    </source>
</reference>
<gene>
    <name evidence="1" type="ORF">FHW18_004552</name>
</gene>
<accession>A0A7Y9LQ06</accession>
<dbReference type="Proteomes" id="UP000542125">
    <property type="component" value="Unassembled WGS sequence"/>
</dbReference>
<comment type="caution">
    <text evidence="1">The sequence shown here is derived from an EMBL/GenBank/DDBJ whole genome shotgun (WGS) entry which is preliminary data.</text>
</comment>
<protein>
    <submittedName>
        <fullName evidence="1">Uncharacterized protein</fullName>
    </submittedName>
</protein>
<name>A0A7Y9LQ06_9BURK</name>